<gene>
    <name evidence="4" type="ORF">PHACT_10430</name>
</gene>
<evidence type="ECO:0000313" key="4">
    <source>
        <dbReference type="EMBL" id="OFE13501.1"/>
    </source>
</evidence>
<dbReference type="GO" id="GO:0016787">
    <property type="term" value="F:hydrolase activity"/>
    <property type="evidence" value="ECO:0007669"/>
    <property type="project" value="UniProtKB-KW"/>
</dbReference>
<dbReference type="InterPro" id="IPR029058">
    <property type="entry name" value="AB_hydrolase_fold"/>
</dbReference>
<dbReference type="RefSeq" id="WP_070117718.1">
    <property type="nucleotide sequence ID" value="NZ_CAXATG010000003.1"/>
</dbReference>
<accession>A0A1E8CLZ8</accession>
<evidence type="ECO:0000256" key="1">
    <source>
        <dbReference type="ARBA" id="ARBA00022801"/>
    </source>
</evidence>
<dbReference type="OrthoDB" id="9771666at2"/>
<dbReference type="PANTHER" id="PTHR48081:SF13">
    <property type="entry name" value="ALPHA_BETA HYDROLASE"/>
    <property type="match status" value="1"/>
</dbReference>
<dbReference type="Gene3D" id="3.40.50.1820">
    <property type="entry name" value="alpha/beta hydrolase"/>
    <property type="match status" value="1"/>
</dbReference>
<evidence type="ECO:0000313" key="5">
    <source>
        <dbReference type="Proteomes" id="UP000175669"/>
    </source>
</evidence>
<dbReference type="Pfam" id="PF20434">
    <property type="entry name" value="BD-FAE"/>
    <property type="match status" value="1"/>
</dbReference>
<protein>
    <recommendedName>
        <fullName evidence="3">BD-FAE-like domain-containing protein</fullName>
    </recommendedName>
</protein>
<dbReference type="EMBL" id="MASR01000001">
    <property type="protein sequence ID" value="OFE13501.1"/>
    <property type="molecule type" value="Genomic_DNA"/>
</dbReference>
<sequence>MFTNAFSSFLKSLSLVVTLLGLTLTLSVPVQAETTRNVVYGQKDGLAMVMDVYQPEANANGAAVAYMISGGWMSSPMMQRAYETMFMPLVDAGYTVFAVRHGSSPRYNVLEAWSDVSTAFQYIGNNAGAYGVDPARIGVSGISAGGHLSLMLGLSTDDQPHRPAAVVAYMPPTNLRGMTGPNDNFPALNFSDELAPTVSPVDFASAGDPPVLLVHGDADDLVNISHSENMYSALQSADIVSDFVVIEGAGHGLFTDADGVTAANALKGWFDQHL</sequence>
<keyword evidence="1" id="KW-0378">Hydrolase</keyword>
<dbReference type="PANTHER" id="PTHR48081">
    <property type="entry name" value="AB HYDROLASE SUPERFAMILY PROTEIN C4A8.06C"/>
    <property type="match status" value="1"/>
</dbReference>
<organism evidence="4 5">
    <name type="scientific">Pseudohongiella acticola</name>
    <dbReference type="NCBI Taxonomy" id="1524254"/>
    <lineage>
        <taxon>Bacteria</taxon>
        <taxon>Pseudomonadati</taxon>
        <taxon>Pseudomonadota</taxon>
        <taxon>Gammaproteobacteria</taxon>
        <taxon>Pseudomonadales</taxon>
        <taxon>Pseudohongiellaceae</taxon>
        <taxon>Pseudohongiella</taxon>
    </lineage>
</organism>
<keyword evidence="5" id="KW-1185">Reference proteome</keyword>
<dbReference type="SUPFAM" id="SSF53474">
    <property type="entry name" value="alpha/beta-Hydrolases"/>
    <property type="match status" value="1"/>
</dbReference>
<evidence type="ECO:0000256" key="2">
    <source>
        <dbReference type="SAM" id="SignalP"/>
    </source>
</evidence>
<dbReference type="Proteomes" id="UP000175669">
    <property type="component" value="Unassembled WGS sequence"/>
</dbReference>
<feature type="chain" id="PRO_5009212282" description="BD-FAE-like domain-containing protein" evidence="2">
    <location>
        <begin position="33"/>
        <end position="274"/>
    </location>
</feature>
<evidence type="ECO:0000259" key="3">
    <source>
        <dbReference type="Pfam" id="PF20434"/>
    </source>
</evidence>
<feature type="domain" description="BD-FAE-like" evidence="3">
    <location>
        <begin position="50"/>
        <end position="234"/>
    </location>
</feature>
<comment type="caution">
    <text evidence="4">The sequence shown here is derived from an EMBL/GenBank/DDBJ whole genome shotgun (WGS) entry which is preliminary data.</text>
</comment>
<dbReference type="STRING" id="1524254.PHACT_10430"/>
<name>A0A1E8CLZ8_9GAMM</name>
<reference evidence="5" key="1">
    <citation type="submission" date="2016-07" db="EMBL/GenBank/DDBJ databases">
        <authorList>
            <person name="Florea S."/>
            <person name="Webb J.S."/>
            <person name="Jaromczyk J."/>
            <person name="Schardl C.L."/>
        </authorList>
    </citation>
    <scope>NUCLEOTIDE SEQUENCE [LARGE SCALE GENOMIC DNA]</scope>
    <source>
        <strain evidence="5">KCTC 42131</strain>
    </source>
</reference>
<dbReference type="AlphaFoldDB" id="A0A1E8CLZ8"/>
<dbReference type="InterPro" id="IPR050300">
    <property type="entry name" value="GDXG_lipolytic_enzyme"/>
</dbReference>
<proteinExistence type="predicted"/>
<keyword evidence="2" id="KW-0732">Signal</keyword>
<dbReference type="InterPro" id="IPR049492">
    <property type="entry name" value="BD-FAE-like_dom"/>
</dbReference>
<feature type="signal peptide" evidence="2">
    <location>
        <begin position="1"/>
        <end position="32"/>
    </location>
</feature>